<proteinExistence type="predicted"/>
<evidence type="ECO:0000313" key="1">
    <source>
        <dbReference type="EMBL" id="VDN27549.1"/>
    </source>
</evidence>
<dbReference type="OrthoDB" id="76966at2759"/>
<name>A0A3P7QAZ3_DIBLA</name>
<organism evidence="1 2">
    <name type="scientific">Dibothriocephalus latus</name>
    <name type="common">Fish tapeworm</name>
    <name type="synonym">Diphyllobothrium latum</name>
    <dbReference type="NCBI Taxonomy" id="60516"/>
    <lineage>
        <taxon>Eukaryota</taxon>
        <taxon>Metazoa</taxon>
        <taxon>Spiralia</taxon>
        <taxon>Lophotrochozoa</taxon>
        <taxon>Platyhelminthes</taxon>
        <taxon>Cestoda</taxon>
        <taxon>Eucestoda</taxon>
        <taxon>Diphyllobothriidea</taxon>
        <taxon>Diphyllobothriidae</taxon>
        <taxon>Dibothriocephalus</taxon>
    </lineage>
</organism>
<dbReference type="Proteomes" id="UP000281553">
    <property type="component" value="Unassembled WGS sequence"/>
</dbReference>
<reference evidence="1 2" key="1">
    <citation type="submission" date="2018-11" db="EMBL/GenBank/DDBJ databases">
        <authorList>
            <consortium name="Pathogen Informatics"/>
        </authorList>
    </citation>
    <scope>NUCLEOTIDE SEQUENCE [LARGE SCALE GENOMIC DNA]</scope>
</reference>
<accession>A0A3P7QAZ3</accession>
<gene>
    <name evidence="1" type="ORF">DILT_LOCUS15028</name>
</gene>
<dbReference type="AlphaFoldDB" id="A0A3P7QAZ3"/>
<evidence type="ECO:0000313" key="2">
    <source>
        <dbReference type="Proteomes" id="UP000281553"/>
    </source>
</evidence>
<keyword evidence="2" id="KW-1185">Reference proteome</keyword>
<protein>
    <submittedName>
        <fullName evidence="1">Uncharacterized protein</fullName>
    </submittedName>
</protein>
<dbReference type="EMBL" id="UYRU01076950">
    <property type="protein sequence ID" value="VDN27549.1"/>
    <property type="molecule type" value="Genomic_DNA"/>
</dbReference>
<sequence>MTALSQEMYAIIQDKNTRGDKKQRKAFLLDHLGYMMDLITLRHPMDMGYDEFHLFIRPIQFEAAKYKEGAEEARPLLYITAVQDDDSMLDK</sequence>